<name>A0A9P0FEW5_BRAAE</name>
<dbReference type="InterPro" id="IPR002557">
    <property type="entry name" value="Chitin-bd_dom"/>
</dbReference>
<dbReference type="GO" id="GO:0008061">
    <property type="term" value="F:chitin binding"/>
    <property type="evidence" value="ECO:0007669"/>
    <property type="project" value="InterPro"/>
</dbReference>
<feature type="compositionally biased region" description="Basic and acidic residues" evidence="1">
    <location>
        <begin position="488"/>
        <end position="509"/>
    </location>
</feature>
<dbReference type="OrthoDB" id="3360904at2759"/>
<dbReference type="GO" id="GO:0005576">
    <property type="term" value="C:extracellular region"/>
    <property type="evidence" value="ECO:0007669"/>
    <property type="project" value="InterPro"/>
</dbReference>
<dbReference type="Pfam" id="PF01607">
    <property type="entry name" value="CBM_14"/>
    <property type="match status" value="1"/>
</dbReference>
<evidence type="ECO:0000259" key="3">
    <source>
        <dbReference type="PROSITE" id="PS50940"/>
    </source>
</evidence>
<dbReference type="SUPFAM" id="SSF57625">
    <property type="entry name" value="Invertebrate chitin-binding proteins"/>
    <property type="match status" value="1"/>
</dbReference>
<evidence type="ECO:0000313" key="4">
    <source>
        <dbReference type="EMBL" id="CAH0551547.1"/>
    </source>
</evidence>
<dbReference type="PROSITE" id="PS50940">
    <property type="entry name" value="CHIT_BIND_II"/>
    <property type="match status" value="1"/>
</dbReference>
<feature type="chain" id="PRO_5040313976" description="Chitin-binding type-2 domain-containing protein" evidence="2">
    <location>
        <begin position="26"/>
        <end position="931"/>
    </location>
</feature>
<dbReference type="AlphaFoldDB" id="A0A9P0FEW5"/>
<feature type="compositionally biased region" description="Acidic residues" evidence="1">
    <location>
        <begin position="262"/>
        <end position="272"/>
    </location>
</feature>
<proteinExistence type="predicted"/>
<evidence type="ECO:0000256" key="1">
    <source>
        <dbReference type="SAM" id="MobiDB-lite"/>
    </source>
</evidence>
<feature type="compositionally biased region" description="Polar residues" evidence="1">
    <location>
        <begin position="625"/>
        <end position="635"/>
    </location>
</feature>
<dbReference type="PANTHER" id="PTHR22933:SF40">
    <property type="entry name" value="CUTICULAR PROTEIN ANALOGOUS TO PERITROPHINS 1-H"/>
    <property type="match status" value="1"/>
</dbReference>
<dbReference type="SMART" id="SM00494">
    <property type="entry name" value="ChtBD2"/>
    <property type="match status" value="1"/>
</dbReference>
<feature type="signal peptide" evidence="2">
    <location>
        <begin position="1"/>
        <end position="25"/>
    </location>
</feature>
<feature type="region of interest" description="Disordered" evidence="1">
    <location>
        <begin position="725"/>
        <end position="744"/>
    </location>
</feature>
<reference evidence="4" key="1">
    <citation type="submission" date="2021-12" db="EMBL/GenBank/DDBJ databases">
        <authorList>
            <person name="King R."/>
        </authorList>
    </citation>
    <scope>NUCLEOTIDE SEQUENCE</scope>
</reference>
<dbReference type="EMBL" id="OV121133">
    <property type="protein sequence ID" value="CAH0551547.1"/>
    <property type="molecule type" value="Genomic_DNA"/>
</dbReference>
<feature type="compositionally biased region" description="Basic and acidic residues" evidence="1">
    <location>
        <begin position="273"/>
        <end position="293"/>
    </location>
</feature>
<feature type="compositionally biased region" description="Basic and acidic residues" evidence="1">
    <location>
        <begin position="382"/>
        <end position="467"/>
    </location>
</feature>
<feature type="domain" description="Chitin-binding type-2" evidence="3">
    <location>
        <begin position="112"/>
        <end position="169"/>
    </location>
</feature>
<feature type="compositionally biased region" description="Basic and acidic residues" evidence="1">
    <location>
        <begin position="325"/>
        <end position="372"/>
    </location>
</feature>
<feature type="compositionally biased region" description="Basic residues" evidence="1">
    <location>
        <begin position="218"/>
        <end position="228"/>
    </location>
</feature>
<feature type="region of interest" description="Disordered" evidence="1">
    <location>
        <begin position="40"/>
        <end position="70"/>
    </location>
</feature>
<protein>
    <recommendedName>
        <fullName evidence="3">Chitin-binding type-2 domain-containing protein</fullName>
    </recommendedName>
</protein>
<organism evidence="4 5">
    <name type="scientific">Brassicogethes aeneus</name>
    <name type="common">Rape pollen beetle</name>
    <name type="synonym">Meligethes aeneus</name>
    <dbReference type="NCBI Taxonomy" id="1431903"/>
    <lineage>
        <taxon>Eukaryota</taxon>
        <taxon>Metazoa</taxon>
        <taxon>Ecdysozoa</taxon>
        <taxon>Arthropoda</taxon>
        <taxon>Hexapoda</taxon>
        <taxon>Insecta</taxon>
        <taxon>Pterygota</taxon>
        <taxon>Neoptera</taxon>
        <taxon>Endopterygota</taxon>
        <taxon>Coleoptera</taxon>
        <taxon>Polyphaga</taxon>
        <taxon>Cucujiformia</taxon>
        <taxon>Nitidulidae</taxon>
        <taxon>Meligethinae</taxon>
        <taxon>Brassicogethes</taxon>
    </lineage>
</organism>
<feature type="compositionally biased region" description="Acidic residues" evidence="1">
    <location>
        <begin position="557"/>
        <end position="569"/>
    </location>
</feature>
<keyword evidence="2" id="KW-0732">Signal</keyword>
<keyword evidence="5" id="KW-1185">Reference proteome</keyword>
<dbReference type="Gene3D" id="2.170.140.10">
    <property type="entry name" value="Chitin binding domain"/>
    <property type="match status" value="1"/>
</dbReference>
<sequence>MKRPPGLWILLSAGVLWLSLQDVYGIRATALIFGKSSTTTTTELPATDPAAKDESLSSSTEANGDVMNVTKPPLTGNPQIDYIWDPNLPKELNGHNLSDYPFYERVPDEVIAFKCDGLHDGFYASIPHKCQVYHHCLFGTRYDFLCANYTAFDQKTFICHFASEVDCANSKKYWHRNDDLYQAASTTTAKSLVIPTTPPPTGPLTVSPLLGGGFRRPNGGRRRLRPRVRPQYDYYEDEYYDEEYYERPRRKKRPRPRRPAYEEEEYGDEYEERFERRGSGRRDENRKRPYDRRDDEDEEPPRKRPGDRRKNKDRRTPDYEDEEETKSNRRDEETKSNRRDNDNRKTDDKRSSDRNFEKRRPHGDNEDRKSVDEDTDKQSSSSDRKYEKRRNEEEDTDKRSSSSERKFDKRRNEEEDTDKRSSSSERKFEKRRPYLESKSRNSEDEIKERGPADKSDRRRQEDEETPRKPPRKSSRRPYKEYEEDTYDDRDYDRPRKSEERRNPPKEENSRAIIKPVSGTIYDRPRLAPRIKLPVPKNEADKYAYKHVAIATKPPAVLDEEYYDDYEEEEPRAKPSRKSTEVSERPDKHKEESKEVKKNFRPRDVIEESEEKQEKTTTKRPKFNVRGSTRHSTTTPKKPIVEEYYDDDYVEEPVKTTKPKIAFKPKSTSTSTSTTTSTTTTTTTTEKPELKSEQIVRVVKRPFLPSRGGNPYSGRGLQPVGLKAQPQYADEDYEEKTEEIQEVKVPIANKEPTFSMKESFSSTYKDKNEEFKPSPVILKVPVRQKYAPIDEDYDITQPEVRKPYVETKHIGPRTTQKPKVPERNPLDLNEYDVTLNDALNPTLPNLPVRGFPTGFSAAQDYTYSNFQRPRYVVDPVLSQSSSDYSYRPKLSRPTRYEGQANTDIPNANLEYQGYSGQNLRPRQQQQTQAFYF</sequence>
<dbReference type="PANTHER" id="PTHR22933">
    <property type="entry name" value="FI18007P1-RELATED"/>
    <property type="match status" value="1"/>
</dbReference>
<feature type="compositionally biased region" description="Basic and acidic residues" evidence="1">
    <location>
        <begin position="300"/>
        <end position="318"/>
    </location>
</feature>
<evidence type="ECO:0000313" key="5">
    <source>
        <dbReference type="Proteomes" id="UP001154078"/>
    </source>
</evidence>
<feature type="region of interest" description="Disordered" evidence="1">
    <location>
        <begin position="550"/>
        <end position="641"/>
    </location>
</feature>
<feature type="region of interest" description="Disordered" evidence="1">
    <location>
        <begin position="877"/>
        <end position="906"/>
    </location>
</feature>
<gene>
    <name evidence="4" type="ORF">MELIAE_LOCUS4131</name>
</gene>
<accession>A0A9P0FEW5</accession>
<feature type="compositionally biased region" description="Basic and acidic residues" evidence="1">
    <location>
        <begin position="577"/>
        <end position="616"/>
    </location>
</feature>
<feature type="region of interest" description="Disordered" evidence="1">
    <location>
        <begin position="246"/>
        <end position="526"/>
    </location>
</feature>
<feature type="compositionally biased region" description="Low complexity" evidence="1">
    <location>
        <begin position="666"/>
        <end position="684"/>
    </location>
</feature>
<dbReference type="InterPro" id="IPR052976">
    <property type="entry name" value="Scoloptoxin-like"/>
</dbReference>
<dbReference type="Proteomes" id="UP001154078">
    <property type="component" value="Chromosome 2"/>
</dbReference>
<feature type="region of interest" description="Disordered" evidence="1">
    <location>
        <begin position="193"/>
        <end position="228"/>
    </location>
</feature>
<evidence type="ECO:0000256" key="2">
    <source>
        <dbReference type="SAM" id="SignalP"/>
    </source>
</evidence>
<feature type="compositionally biased region" description="Basic residues" evidence="1">
    <location>
        <begin position="248"/>
        <end position="258"/>
    </location>
</feature>
<dbReference type="InterPro" id="IPR036508">
    <property type="entry name" value="Chitin-bd_dom_sf"/>
</dbReference>
<feature type="region of interest" description="Disordered" evidence="1">
    <location>
        <begin position="654"/>
        <end position="720"/>
    </location>
</feature>